<dbReference type="Pfam" id="PF02446">
    <property type="entry name" value="Glyco_hydro_77"/>
    <property type="match status" value="1"/>
</dbReference>
<comment type="catalytic activity">
    <reaction evidence="1 10">
        <text>Transfers a segment of a (1-&gt;4)-alpha-D-glucan to a new position in an acceptor, which may be glucose or a (1-&gt;4)-alpha-D-glucan.</text>
        <dbReference type="EC" id="2.4.1.25"/>
    </reaction>
</comment>
<keyword evidence="6 10" id="KW-0808">Transferase</keyword>
<gene>
    <name evidence="11" type="ORF">HMPREF9726_01077</name>
</gene>
<dbReference type="PANTHER" id="PTHR32438:SF5">
    <property type="entry name" value="4-ALPHA-GLUCANOTRANSFERASE DPE1, CHLOROPLASTIC_AMYLOPLASTIC"/>
    <property type="match status" value="1"/>
</dbReference>
<evidence type="ECO:0000256" key="4">
    <source>
        <dbReference type="ARBA" id="ARBA00020295"/>
    </source>
</evidence>
<dbReference type="InterPro" id="IPR017853">
    <property type="entry name" value="GH"/>
</dbReference>
<dbReference type="PATRIC" id="fig|999432.5.peg.1119"/>
<organism evidence="11">
    <name type="scientific">Treponema denticola H-22</name>
    <dbReference type="NCBI Taxonomy" id="999432"/>
    <lineage>
        <taxon>Bacteria</taxon>
        <taxon>Pseudomonadati</taxon>
        <taxon>Spirochaetota</taxon>
        <taxon>Spirochaetia</taxon>
        <taxon>Spirochaetales</taxon>
        <taxon>Treponemataceae</taxon>
        <taxon>Treponema</taxon>
    </lineage>
</organism>
<proteinExistence type="inferred from homology"/>
<dbReference type="InterPro" id="IPR003385">
    <property type="entry name" value="Glyco_hydro_77"/>
</dbReference>
<protein>
    <recommendedName>
        <fullName evidence="4 10">4-alpha-glucanotransferase</fullName>
        <ecNumber evidence="3 10">2.4.1.25</ecNumber>
    </recommendedName>
    <alternativeName>
        <fullName evidence="8 10">Amylomaltase</fullName>
    </alternativeName>
    <alternativeName>
        <fullName evidence="9 10">Disproportionating enzyme</fullName>
    </alternativeName>
</protein>
<dbReference type="EMBL" id="AGDV01000010">
    <property type="protein sequence ID" value="EMB33697.1"/>
    <property type="molecule type" value="Genomic_DNA"/>
</dbReference>
<evidence type="ECO:0000256" key="2">
    <source>
        <dbReference type="ARBA" id="ARBA00005684"/>
    </source>
</evidence>
<dbReference type="Gene3D" id="3.20.20.80">
    <property type="entry name" value="Glycosidases"/>
    <property type="match status" value="1"/>
</dbReference>
<dbReference type="SUPFAM" id="SSF51445">
    <property type="entry name" value="(Trans)glycosidases"/>
    <property type="match status" value="1"/>
</dbReference>
<dbReference type="EC" id="2.4.1.25" evidence="3 10"/>
<evidence type="ECO:0000256" key="9">
    <source>
        <dbReference type="ARBA" id="ARBA00031501"/>
    </source>
</evidence>
<reference evidence="11" key="1">
    <citation type="submission" date="2012-01" db="EMBL/GenBank/DDBJ databases">
        <title>The Genome Sequence of Treponema denticola H-22.</title>
        <authorList>
            <consortium name="The Broad Institute Genome Sequencing Platform"/>
            <person name="Earl A."/>
            <person name="Ward D."/>
            <person name="Feldgarden M."/>
            <person name="Gevers D."/>
            <person name="Blanton J.M."/>
            <person name="Fenno C.J."/>
            <person name="Baranova O.V."/>
            <person name="Mathney J."/>
            <person name="Dewhirst F.E."/>
            <person name="Izard J."/>
            <person name="Young S.K."/>
            <person name="Zeng Q."/>
            <person name="Gargeya S."/>
            <person name="Fitzgerald M."/>
            <person name="Haas B."/>
            <person name="Abouelleil A."/>
            <person name="Alvarado L."/>
            <person name="Arachchi H.M."/>
            <person name="Berlin A."/>
            <person name="Chapman S.B."/>
            <person name="Gearin G."/>
            <person name="Goldberg J."/>
            <person name="Griggs A."/>
            <person name="Gujja S."/>
            <person name="Hansen M."/>
            <person name="Heiman D."/>
            <person name="Howarth C."/>
            <person name="Larimer J."/>
            <person name="Lui A."/>
            <person name="MacDonald P.J.P."/>
            <person name="McCowen C."/>
            <person name="Montmayeur A."/>
            <person name="Murphy C."/>
            <person name="Neiman D."/>
            <person name="Pearson M."/>
            <person name="Priest M."/>
            <person name="Roberts A."/>
            <person name="Saif S."/>
            <person name="Shea T."/>
            <person name="Sisk P."/>
            <person name="Stolte C."/>
            <person name="Sykes S."/>
            <person name="Wortman J."/>
            <person name="Nusbaum C."/>
            <person name="Birren B."/>
        </authorList>
    </citation>
    <scope>NUCLEOTIDE SEQUENCE [LARGE SCALE GENOMIC DNA]</scope>
    <source>
        <strain evidence="11">H-22</strain>
    </source>
</reference>
<dbReference type="GO" id="GO:0005975">
    <property type="term" value="P:carbohydrate metabolic process"/>
    <property type="evidence" value="ECO:0007669"/>
    <property type="project" value="InterPro"/>
</dbReference>
<dbReference type="HOGENOM" id="CLU_014132_1_0_12"/>
<dbReference type="RefSeq" id="WP_002684027.1">
    <property type="nucleotide sequence ID" value="NZ_CM001795.1"/>
</dbReference>
<dbReference type="GO" id="GO:0004134">
    <property type="term" value="F:4-alpha-glucanotransferase activity"/>
    <property type="evidence" value="ECO:0007669"/>
    <property type="project" value="UniProtKB-EC"/>
</dbReference>
<evidence type="ECO:0000256" key="3">
    <source>
        <dbReference type="ARBA" id="ARBA00012560"/>
    </source>
</evidence>
<accession>A0A0E2E4P2</accession>
<evidence type="ECO:0000256" key="10">
    <source>
        <dbReference type="RuleBase" id="RU361207"/>
    </source>
</evidence>
<comment type="caution">
    <text evidence="11">The sequence shown here is derived from an EMBL/GenBank/DDBJ whole genome shotgun (WGS) entry which is preliminary data.</text>
</comment>
<evidence type="ECO:0000313" key="11">
    <source>
        <dbReference type="EMBL" id="EMB33697.1"/>
    </source>
</evidence>
<dbReference type="NCBIfam" id="TIGR00217">
    <property type="entry name" value="malQ"/>
    <property type="match status" value="1"/>
</dbReference>
<sequence length="540" mass="62840">MKRSSGIILHPTSLPNDEGIGTIGKEAFAFIDWLKKTRTGVWQMLPIGPTGYGDSPYASFSAFAGNPYLISLQDLCEKGFLEEKDFAEYKKIVQENTDPKRTDFGLIHYHKTKMLKKAAASLLHKMERDSSSKEELENFYQEESFWLDGYAAFMTIKEDYEERANKENLAQGIWNTAWPKELALNKKDKIKEFLSKHSEEYKAQKIIQFFFFSQWKKLKEYAEKNGIQLIGDIPIFAAMDSADVWQNQSLFLLDKEAKPKAVAGVPPDFFSPTGQLWGNPLYDWAKMKKDGYLWWKTRIRHTLKLFDIIRLDHFRGFEAFWAIPQGAKTAQEGKWVKGPDHHFFEEIQKDLISLDEKYRIELPILTEDLGIITPEVARLRDDFNFPTMKILQFAFDLNEFKSENMINPYLPHNHKKNCAVYTGSHDNDTIMGCLESSSDEMLKFIYTYLYGKKEDERICSILNTYEFKKELASEIIRKAFSSVADFAAVQMQDLLFLNSEARMNAPSTVGRNWQWRVTGSYENCEMTEKLKLWNILYNRV</sequence>
<dbReference type="NCBIfam" id="NF011080">
    <property type="entry name" value="PRK14508.1-3"/>
    <property type="match status" value="1"/>
</dbReference>
<keyword evidence="7 10" id="KW-0119">Carbohydrate metabolism</keyword>
<comment type="similarity">
    <text evidence="2 10">Belongs to the disproportionating enzyme family.</text>
</comment>
<dbReference type="AlphaFoldDB" id="A0A0E2E4P2"/>
<evidence type="ECO:0000256" key="6">
    <source>
        <dbReference type="ARBA" id="ARBA00022679"/>
    </source>
</evidence>
<evidence type="ECO:0000256" key="5">
    <source>
        <dbReference type="ARBA" id="ARBA00022676"/>
    </source>
</evidence>
<dbReference type="PANTHER" id="PTHR32438">
    <property type="entry name" value="4-ALPHA-GLUCANOTRANSFERASE DPE1, CHLOROPLASTIC/AMYLOPLASTIC"/>
    <property type="match status" value="1"/>
</dbReference>
<evidence type="ECO:0000256" key="7">
    <source>
        <dbReference type="ARBA" id="ARBA00023277"/>
    </source>
</evidence>
<evidence type="ECO:0000256" key="8">
    <source>
        <dbReference type="ARBA" id="ARBA00031423"/>
    </source>
</evidence>
<name>A0A0E2E4P2_TREDN</name>
<evidence type="ECO:0000256" key="1">
    <source>
        <dbReference type="ARBA" id="ARBA00000439"/>
    </source>
</evidence>
<dbReference type="Proteomes" id="UP000011705">
    <property type="component" value="Chromosome"/>
</dbReference>
<keyword evidence="5 10" id="KW-0328">Glycosyltransferase</keyword>